<dbReference type="GO" id="GO:0005737">
    <property type="term" value="C:cytoplasm"/>
    <property type="evidence" value="ECO:0007669"/>
    <property type="project" value="UniProtKB-SubCell"/>
</dbReference>
<keyword evidence="11 22" id="KW-0812">Transmembrane</keyword>
<evidence type="ECO:0000256" key="17">
    <source>
        <dbReference type="ARBA" id="ARBA00023136"/>
    </source>
</evidence>
<name>A0A2X1JK07_ECOLX</name>
<feature type="transmembrane region" description="Helical" evidence="22">
    <location>
        <begin position="73"/>
        <end position="90"/>
    </location>
</feature>
<dbReference type="InterPro" id="IPR036565">
    <property type="entry name" value="Mur-like_cat_sf"/>
</dbReference>
<comment type="similarity">
    <text evidence="5 22">Belongs to the glycosyltransferase 4 family. MraY subfamily.</text>
</comment>
<keyword evidence="13 23" id="KW-0067">ATP-binding</keyword>
<dbReference type="Pfam" id="PF02875">
    <property type="entry name" value="Mur_ligase_C"/>
    <property type="match status" value="1"/>
</dbReference>
<evidence type="ECO:0000256" key="22">
    <source>
        <dbReference type="HAMAP-Rule" id="MF_00038"/>
    </source>
</evidence>
<comment type="similarity">
    <text evidence="6 23">Belongs to the MurCDEF family.</text>
</comment>
<evidence type="ECO:0000259" key="27">
    <source>
        <dbReference type="Pfam" id="PF08245"/>
    </source>
</evidence>
<dbReference type="InterPro" id="IPR003524">
    <property type="entry name" value="PNAcMuramoyl-5peptid_Trfase"/>
</dbReference>
<keyword evidence="16 22" id="KW-1133">Transmembrane helix</keyword>
<comment type="pathway">
    <text evidence="21">Glycan biosynthesis.</text>
</comment>
<comment type="catalytic activity">
    <reaction evidence="22">
        <text>UDP-N-acetyl-alpha-D-muramoyl-L-alanyl-gamma-D-glutamyl-meso-2,6-diaminopimeloyl-D-alanyl-D-alanine + di-trans,octa-cis-undecaprenyl phosphate = di-trans,octa-cis-undecaprenyl diphospho-N-acetyl-alpha-D-muramoyl-L-alanyl-D-glutamyl-meso-2,6-diaminopimeloyl-D-alanyl-D-alanine + UMP</text>
        <dbReference type="Rhea" id="RHEA:28386"/>
        <dbReference type="ChEBI" id="CHEBI:57865"/>
        <dbReference type="ChEBI" id="CHEBI:60392"/>
        <dbReference type="ChEBI" id="CHEBI:61386"/>
        <dbReference type="ChEBI" id="CHEBI:61387"/>
        <dbReference type="EC" id="2.7.8.13"/>
    </reaction>
</comment>
<dbReference type="InterPro" id="IPR005762">
    <property type="entry name" value="MurD"/>
</dbReference>
<protein>
    <recommendedName>
        <fullName evidence="22 23">Multifunctional fusion protein</fullName>
    </recommendedName>
    <domain>
        <recommendedName>
            <fullName evidence="23">UDP-N-acetylmuramoylalanine--D-glutamate ligase</fullName>
            <ecNumber evidence="23">6.3.2.9</ecNumber>
        </recommendedName>
        <alternativeName>
            <fullName evidence="23">D-glutamic acid-adding enzyme</fullName>
        </alternativeName>
        <alternativeName>
            <fullName evidence="23">UDP-N-acetylmuramoyl-L-alanyl-D-glutamate synthetase</fullName>
        </alternativeName>
    </domain>
    <domain>
        <recommendedName>
            <fullName evidence="22">Phospho-N-acetylmuramoyl-pentapeptide-transferase</fullName>
            <ecNumber evidence="22">2.7.8.13</ecNumber>
        </recommendedName>
        <alternativeName>
            <fullName evidence="22">UDP-MurNAc-pentapeptide phosphotransferase</fullName>
        </alternativeName>
    </domain>
</protein>
<evidence type="ECO:0000256" key="14">
    <source>
        <dbReference type="ARBA" id="ARBA00022960"/>
    </source>
</evidence>
<evidence type="ECO:0000256" key="1">
    <source>
        <dbReference type="ARBA" id="ARBA00002734"/>
    </source>
</evidence>
<dbReference type="Gene3D" id="3.40.50.720">
    <property type="entry name" value="NAD(P)-binding Rossmann-like Domain"/>
    <property type="match status" value="1"/>
</dbReference>
<comment type="function">
    <text evidence="22">Catalyzes the initial step of the lipid cycle reactions in the biosynthesis of the cell wall peptidoglycan: transfers peptidoglycan precursor phospho-MurNAc-pentapeptide from UDP-MurNAc-pentapeptide onto the lipid carrier undecaprenyl phosphate, yielding undecaprenyl-pyrophosphoryl-MurNAc-pentapeptide, known as lipid I.</text>
</comment>
<keyword evidence="18 22" id="KW-0131">Cell cycle</keyword>
<comment type="function">
    <text evidence="1 23 25">Cell wall formation. Catalyzes the addition of glutamate to the nucleotide precursor UDP-N-acetylmuramoyl-L-alanine (UMA).</text>
</comment>
<feature type="transmembrane region" description="Helical" evidence="22">
    <location>
        <begin position="371"/>
        <end position="392"/>
    </location>
</feature>
<evidence type="ECO:0000256" key="13">
    <source>
        <dbReference type="ARBA" id="ARBA00022840"/>
    </source>
</evidence>
<sequence>MLVWLAEHLVKYYSGFNVFSYLTFRAIVSLLTALFISLWMGPRMIAHLQKLSFGQVVRNDGPESHFSKRGTPTMGGIMILTAIVISVLLWAYPSNPYVWCVLVVLVGYGVIGFVDDYRKVVRKDTKGLIARWKYFWMSVIALGVAFALYLAGKDTPATQLVVPFFKDVMPQLGLFYILLAYFVIVGTGNAVNLTDGLDGLAIMPTVFVAGGFALVAWATGNMNFASYLHIPYLRHAGELVIVCTAIVGAGLGFLWFNTYPAQVFMGDVGSLALGGALGIIAVLLRQEFLLVIMGGVFVVETLSVILQVGSFKLRGQRIFRMAPIHHHYELKGWPEPRVIVRFWIISLMLVLIGLANAEGTLIMADYQGKNVVIIGLGLTGLSCVDFFLARGVTPRVMDTRMTPPGLDKLPEAVERHTGSLNDEWLMAADLIVASPGIALAHPSLSAAADAGIEIVGDIELFCREAQAPIVAITGSNGKSTVTTLVGEMAKAAGVNVGVGGNIGLPALMLLDDECELYVLELSSFQLETTSSLQAVAATILNVTEDHMDRYPFGLQQYRAAKLRIYENAKVCVVNADDALTMPIRGADERCVSFGVNMGDYHLNHQQGETWLRVKGEKVLNVKEMKLSGQHNYTNALAALALADAAGLPRASSLKALTTFTGLPHRFEVVLEHNGVRWINDSKATNVGSTEAALNGLHVDGTLHLLLGGDGKSADFSPLARYLNGDNVRLYCFGRDGAQLAALRPEVAEQTETMEQAMRLLAPRVQPGDMVLLSPACASLDQFKNFEQRGNEFARLAKELG</sequence>
<dbReference type="HAMAP" id="MF_00639">
    <property type="entry name" value="MurD"/>
    <property type="match status" value="1"/>
</dbReference>
<evidence type="ECO:0000256" key="23">
    <source>
        <dbReference type="HAMAP-Rule" id="MF_00639"/>
    </source>
</evidence>
<dbReference type="GO" id="GO:0008360">
    <property type="term" value="P:regulation of cell shape"/>
    <property type="evidence" value="ECO:0007669"/>
    <property type="project" value="UniProtKB-KW"/>
</dbReference>
<evidence type="ECO:0000256" key="3">
    <source>
        <dbReference type="ARBA" id="ARBA00004496"/>
    </source>
</evidence>
<dbReference type="InterPro" id="IPR013221">
    <property type="entry name" value="Mur_ligase_cen"/>
</dbReference>
<dbReference type="GO" id="GO:0008764">
    <property type="term" value="F:UDP-N-acetylmuramoylalanine-D-glutamate ligase activity"/>
    <property type="evidence" value="ECO:0007669"/>
    <property type="project" value="UniProtKB-UniRule"/>
</dbReference>
<dbReference type="InterPro" id="IPR000715">
    <property type="entry name" value="Glycosyl_transferase_4"/>
</dbReference>
<evidence type="ECO:0000313" key="28">
    <source>
        <dbReference type="EMBL" id="SPW48008.1"/>
    </source>
</evidence>
<dbReference type="GO" id="GO:0008963">
    <property type="term" value="F:phospho-N-acetylmuramoyl-pentapeptide-transferase activity"/>
    <property type="evidence" value="ECO:0007669"/>
    <property type="project" value="UniProtKB-UniRule"/>
</dbReference>
<dbReference type="SMR" id="A0A2X1JK07"/>
<comment type="pathway">
    <text evidence="4 22 25">Cell wall biogenesis; peptidoglycan biosynthesis.</text>
</comment>
<comment type="subcellular location">
    <subcellularLocation>
        <location evidence="22">Cell membrane</location>
        <topology evidence="22">Multi-pass membrane protein</topology>
    </subcellularLocation>
    <subcellularLocation>
        <location evidence="3 23 25">Cytoplasm</location>
    </subcellularLocation>
    <subcellularLocation>
        <location evidence="2">Membrane</location>
        <topology evidence="2">Multi-pass membrane protein</topology>
    </subcellularLocation>
</comment>
<keyword evidence="9 22" id="KW-0132">Cell division</keyword>
<dbReference type="CDD" id="cd06852">
    <property type="entry name" value="GT_MraY"/>
    <property type="match status" value="1"/>
</dbReference>
<dbReference type="Gene3D" id="3.90.190.20">
    <property type="entry name" value="Mur ligase, C-terminal domain"/>
    <property type="match status" value="1"/>
</dbReference>
<comment type="cofactor">
    <cofactor evidence="22 24">
        <name>Mg(2+)</name>
        <dbReference type="ChEBI" id="CHEBI:18420"/>
    </cofactor>
</comment>
<evidence type="ECO:0000256" key="10">
    <source>
        <dbReference type="ARBA" id="ARBA00022679"/>
    </source>
</evidence>
<evidence type="ECO:0000259" key="26">
    <source>
        <dbReference type="Pfam" id="PF02875"/>
    </source>
</evidence>
<feature type="transmembrane region" description="Helical" evidence="22">
    <location>
        <begin position="20"/>
        <end position="40"/>
    </location>
</feature>
<dbReference type="PANTHER" id="PTHR43692:SF1">
    <property type="entry name" value="UDP-N-ACETYLMURAMOYLALANINE--D-GLUTAMATE LIGASE"/>
    <property type="match status" value="1"/>
</dbReference>
<dbReference type="EC" id="6.3.2.9" evidence="23"/>
<dbReference type="InterPro" id="IPR036615">
    <property type="entry name" value="Mur_ligase_C_dom_sf"/>
</dbReference>
<evidence type="ECO:0000256" key="7">
    <source>
        <dbReference type="ARBA" id="ARBA00022490"/>
    </source>
</evidence>
<feature type="domain" description="Mur ligase C-terminal" evidence="26">
    <location>
        <begin position="664"/>
        <end position="776"/>
    </location>
</feature>
<dbReference type="Gene3D" id="3.40.1190.10">
    <property type="entry name" value="Mur-like, catalytic domain"/>
    <property type="match status" value="1"/>
</dbReference>
<evidence type="ECO:0000256" key="24">
    <source>
        <dbReference type="PIRSR" id="PIRSR600715-1"/>
    </source>
</evidence>
<reference evidence="28 29" key="1">
    <citation type="submission" date="2018-06" db="EMBL/GenBank/DDBJ databases">
        <authorList>
            <consortium name="Pathogen Informatics"/>
            <person name="Doyle S."/>
        </authorList>
    </citation>
    <scope>NUCLEOTIDE SEQUENCE [LARGE SCALE GENOMIC DNA]</scope>
    <source>
        <strain evidence="28 29">NCTC11126</strain>
    </source>
</reference>
<feature type="transmembrane region" description="Helical" evidence="22">
    <location>
        <begin position="172"/>
        <end position="193"/>
    </location>
</feature>
<dbReference type="GO" id="GO:0051301">
    <property type="term" value="P:cell division"/>
    <property type="evidence" value="ECO:0007669"/>
    <property type="project" value="UniProtKB-KW"/>
</dbReference>
<dbReference type="GO" id="GO:0005524">
    <property type="term" value="F:ATP binding"/>
    <property type="evidence" value="ECO:0007669"/>
    <property type="project" value="UniProtKB-UniRule"/>
</dbReference>
<dbReference type="PROSITE" id="PS01347">
    <property type="entry name" value="MRAY_1"/>
    <property type="match status" value="1"/>
</dbReference>
<evidence type="ECO:0000256" key="2">
    <source>
        <dbReference type="ARBA" id="ARBA00004141"/>
    </source>
</evidence>
<feature type="transmembrane region" description="Helical" evidence="22">
    <location>
        <begin position="290"/>
        <end position="311"/>
    </location>
</feature>
<evidence type="ECO:0000256" key="5">
    <source>
        <dbReference type="ARBA" id="ARBA00005583"/>
    </source>
</evidence>
<accession>A0A2X1JK07</accession>
<comment type="catalytic activity">
    <reaction evidence="20 23 25">
        <text>UDP-N-acetyl-alpha-D-muramoyl-L-alanine + D-glutamate + ATP = UDP-N-acetyl-alpha-D-muramoyl-L-alanyl-D-glutamate + ADP + phosphate + H(+)</text>
        <dbReference type="Rhea" id="RHEA:16429"/>
        <dbReference type="ChEBI" id="CHEBI:15378"/>
        <dbReference type="ChEBI" id="CHEBI:29986"/>
        <dbReference type="ChEBI" id="CHEBI:30616"/>
        <dbReference type="ChEBI" id="CHEBI:43474"/>
        <dbReference type="ChEBI" id="CHEBI:83898"/>
        <dbReference type="ChEBI" id="CHEBI:83900"/>
        <dbReference type="ChEBI" id="CHEBI:456216"/>
        <dbReference type="EC" id="6.3.2.9"/>
    </reaction>
</comment>
<feature type="transmembrane region" description="Helical" evidence="22">
    <location>
        <begin position="263"/>
        <end position="284"/>
    </location>
</feature>
<evidence type="ECO:0000256" key="12">
    <source>
        <dbReference type="ARBA" id="ARBA00022741"/>
    </source>
</evidence>
<gene>
    <name evidence="23 28" type="primary">murD</name>
    <name evidence="22" type="synonym">mraY</name>
    <name evidence="28" type="ORF">NCTC11126_03506</name>
</gene>
<dbReference type="GO" id="GO:0009252">
    <property type="term" value="P:peptidoglycan biosynthetic process"/>
    <property type="evidence" value="ECO:0007669"/>
    <property type="project" value="UniProtKB-UniRule"/>
</dbReference>
<dbReference type="GO" id="GO:0071555">
    <property type="term" value="P:cell wall organization"/>
    <property type="evidence" value="ECO:0007669"/>
    <property type="project" value="UniProtKB-KW"/>
</dbReference>
<evidence type="ECO:0000256" key="9">
    <source>
        <dbReference type="ARBA" id="ARBA00022618"/>
    </source>
</evidence>
<dbReference type="Proteomes" id="UP000250561">
    <property type="component" value="Unassembled WGS sequence"/>
</dbReference>
<dbReference type="FunFam" id="3.40.50.720:FF:000126">
    <property type="entry name" value="UDP-N-acetylmuramoylalanine--D-glutamate ligase"/>
    <property type="match status" value="1"/>
</dbReference>
<feature type="transmembrane region" description="Helical" evidence="22">
    <location>
        <begin position="96"/>
        <end position="114"/>
    </location>
</feature>
<dbReference type="Pfam" id="PF21799">
    <property type="entry name" value="MurD-like_N"/>
    <property type="match status" value="1"/>
</dbReference>
<feature type="transmembrane region" description="Helical" evidence="22">
    <location>
        <begin position="338"/>
        <end position="359"/>
    </location>
</feature>
<evidence type="ECO:0000256" key="16">
    <source>
        <dbReference type="ARBA" id="ARBA00022989"/>
    </source>
</evidence>
<keyword evidence="19 22" id="KW-0961">Cell wall biogenesis/degradation</keyword>
<organism evidence="28 29">
    <name type="scientific">Escherichia coli</name>
    <dbReference type="NCBI Taxonomy" id="562"/>
    <lineage>
        <taxon>Bacteria</taxon>
        <taxon>Pseudomonadati</taxon>
        <taxon>Pseudomonadota</taxon>
        <taxon>Gammaproteobacteria</taxon>
        <taxon>Enterobacterales</taxon>
        <taxon>Enterobacteriaceae</taxon>
        <taxon>Escherichia</taxon>
    </lineage>
</organism>
<evidence type="ECO:0000256" key="15">
    <source>
        <dbReference type="ARBA" id="ARBA00022984"/>
    </source>
</evidence>
<dbReference type="Pfam" id="PF00953">
    <property type="entry name" value="Glycos_transf_4"/>
    <property type="match status" value="1"/>
</dbReference>
<dbReference type="SUPFAM" id="SSF53244">
    <property type="entry name" value="MurD-like peptide ligases, peptide-binding domain"/>
    <property type="match status" value="1"/>
</dbReference>
<dbReference type="InterPro" id="IPR004101">
    <property type="entry name" value="Mur_ligase_C"/>
</dbReference>
<feature type="binding site" evidence="24">
    <location>
        <position position="267"/>
    </location>
    <ligand>
        <name>Mg(2+)</name>
        <dbReference type="ChEBI" id="CHEBI:18420"/>
    </ligand>
</feature>
<dbReference type="HAMAP" id="MF_00038">
    <property type="entry name" value="MraY"/>
    <property type="match status" value="1"/>
</dbReference>
<evidence type="ECO:0000256" key="25">
    <source>
        <dbReference type="RuleBase" id="RU003664"/>
    </source>
</evidence>
<comment type="caution">
    <text evidence="22">Lacks conserved residue(s) required for the propagation of feature annotation.</text>
</comment>
<dbReference type="GO" id="GO:0005886">
    <property type="term" value="C:plasma membrane"/>
    <property type="evidence" value="ECO:0007669"/>
    <property type="project" value="UniProtKB-SubCell"/>
</dbReference>
<dbReference type="InterPro" id="IPR018480">
    <property type="entry name" value="PNAcMuramoyl-5peptid_Trfase_CS"/>
</dbReference>
<feature type="binding site" evidence="23">
    <location>
        <begin position="474"/>
        <end position="480"/>
    </location>
    <ligand>
        <name>ATP</name>
        <dbReference type="ChEBI" id="CHEBI:30616"/>
    </ligand>
</feature>
<dbReference type="SUPFAM" id="SSF53623">
    <property type="entry name" value="MurD-like peptide ligases, catalytic domain"/>
    <property type="match status" value="1"/>
</dbReference>
<keyword evidence="22" id="KW-1003">Cell membrane</keyword>
<dbReference type="PANTHER" id="PTHR43692">
    <property type="entry name" value="UDP-N-ACETYLMURAMOYLALANINE--D-GLUTAMATE LIGASE"/>
    <property type="match status" value="1"/>
</dbReference>
<dbReference type="UniPathway" id="UPA00219"/>
<keyword evidence="14 22" id="KW-0133">Cell shape</keyword>
<dbReference type="EC" id="2.7.8.13" evidence="22"/>
<evidence type="ECO:0000256" key="8">
    <source>
        <dbReference type="ARBA" id="ARBA00022598"/>
    </source>
</evidence>
<dbReference type="Pfam" id="PF08245">
    <property type="entry name" value="Mur_ligase_M"/>
    <property type="match status" value="1"/>
</dbReference>
<feature type="transmembrane region" description="Helical" evidence="22">
    <location>
        <begin position="134"/>
        <end position="152"/>
    </location>
</feature>
<dbReference type="GO" id="GO:0046872">
    <property type="term" value="F:metal ion binding"/>
    <property type="evidence" value="ECO:0007669"/>
    <property type="project" value="UniProtKB-KW"/>
</dbReference>
<evidence type="ECO:0000256" key="11">
    <source>
        <dbReference type="ARBA" id="ARBA00022692"/>
    </source>
</evidence>
<keyword evidence="8 23" id="KW-0436">Ligase</keyword>
<keyword evidence="7 23" id="KW-0963">Cytoplasm</keyword>
<dbReference type="NCBIfam" id="TIGR01087">
    <property type="entry name" value="murD"/>
    <property type="match status" value="1"/>
</dbReference>
<keyword evidence="17 22" id="KW-0472">Membrane</keyword>
<dbReference type="GO" id="GO:0051992">
    <property type="term" value="F:UDP-N-acetylmuramoyl-L-alanyl-D-glutamyl-meso-2,6-diaminopimelyl-D-alanyl-D-alanine:undecaprenyl-phosphate transferase activity"/>
    <property type="evidence" value="ECO:0007669"/>
    <property type="project" value="RHEA"/>
</dbReference>
<evidence type="ECO:0000256" key="6">
    <source>
        <dbReference type="ARBA" id="ARBA00010416"/>
    </source>
</evidence>
<evidence type="ECO:0000256" key="20">
    <source>
        <dbReference type="ARBA" id="ARBA00047632"/>
    </source>
</evidence>
<proteinExistence type="inferred from homology"/>
<keyword evidence="10 22" id="KW-0808">Transferase</keyword>
<evidence type="ECO:0000256" key="19">
    <source>
        <dbReference type="ARBA" id="ARBA00023316"/>
    </source>
</evidence>
<dbReference type="Pfam" id="PF10555">
    <property type="entry name" value="MraY_sig1"/>
    <property type="match status" value="1"/>
</dbReference>
<feature type="domain" description="Mur ligase central" evidence="27">
    <location>
        <begin position="472"/>
        <end position="642"/>
    </location>
</feature>
<evidence type="ECO:0000256" key="18">
    <source>
        <dbReference type="ARBA" id="ARBA00023306"/>
    </source>
</evidence>
<evidence type="ECO:0000256" key="4">
    <source>
        <dbReference type="ARBA" id="ARBA00004752"/>
    </source>
</evidence>
<dbReference type="AlphaFoldDB" id="A0A2X1JK07"/>
<keyword evidence="12 23" id="KW-0547">Nucleotide-binding</keyword>
<evidence type="ECO:0000256" key="21">
    <source>
        <dbReference type="ARBA" id="ARBA00060592"/>
    </source>
</evidence>
<dbReference type="PROSITE" id="PS01348">
    <property type="entry name" value="MRAY_2"/>
    <property type="match status" value="1"/>
</dbReference>
<dbReference type="SUPFAM" id="SSF51984">
    <property type="entry name" value="MurCD N-terminal domain"/>
    <property type="match status" value="1"/>
</dbReference>
<dbReference type="FunFam" id="3.40.1190.10:FF:000002">
    <property type="entry name" value="UDP-N-acetylmuramoylalanine--D-glutamate ligase"/>
    <property type="match status" value="1"/>
</dbReference>
<dbReference type="FunFam" id="3.90.190.20:FF:000003">
    <property type="entry name" value="UDP-N-acetylmuramoylalanine--D-glutamate ligase"/>
    <property type="match status" value="1"/>
</dbReference>
<feature type="transmembrane region" description="Helical" evidence="22">
    <location>
        <begin position="200"/>
        <end position="219"/>
    </location>
</feature>
<dbReference type="EMBL" id="UARS01000007">
    <property type="protein sequence ID" value="SPW48008.1"/>
    <property type="molecule type" value="Genomic_DNA"/>
</dbReference>
<evidence type="ECO:0000313" key="29">
    <source>
        <dbReference type="Proteomes" id="UP000250561"/>
    </source>
</evidence>
<dbReference type="NCBIfam" id="TIGR00445">
    <property type="entry name" value="mraY"/>
    <property type="match status" value="1"/>
</dbReference>
<feature type="transmembrane region" description="Helical" evidence="22">
    <location>
        <begin position="239"/>
        <end position="256"/>
    </location>
</feature>
<keyword evidence="22 24" id="KW-0460">Magnesium</keyword>
<keyword evidence="22 24" id="KW-0479">Metal-binding</keyword>
<feature type="binding site" evidence="24">
    <location>
        <position position="192"/>
    </location>
    <ligand>
        <name>Mg(2+)</name>
        <dbReference type="ChEBI" id="CHEBI:18420"/>
    </ligand>
</feature>
<keyword evidence="15 22" id="KW-0573">Peptidoglycan synthesis</keyword>